<evidence type="ECO:0000313" key="2">
    <source>
        <dbReference type="EMBL" id="GHA67666.1"/>
    </source>
</evidence>
<feature type="compositionally biased region" description="Low complexity" evidence="1">
    <location>
        <begin position="23"/>
        <end position="32"/>
    </location>
</feature>
<protein>
    <submittedName>
        <fullName evidence="2">Uncharacterized protein</fullName>
    </submittedName>
</protein>
<evidence type="ECO:0000256" key="1">
    <source>
        <dbReference type="SAM" id="MobiDB-lite"/>
    </source>
</evidence>
<comment type="caution">
    <text evidence="2">The sequence shown here is derived from an EMBL/GenBank/DDBJ whole genome shotgun (WGS) entry which is preliminary data.</text>
</comment>
<evidence type="ECO:0000313" key="3">
    <source>
        <dbReference type="Proteomes" id="UP000653644"/>
    </source>
</evidence>
<gene>
    <name evidence="2" type="ORF">GCM10010345_84150</name>
</gene>
<name>A0ABQ3D917_9ACTN</name>
<accession>A0ABQ3D917</accession>
<sequence>MSNTASEPRPPRAVPPTPVGDDGSSLGASSGLPSLSAAKARAPWAASRTESVTCTAASFRHASASARQAATSPTTACSQAFRLRRYPVRMTCPVRSALERPWRMWSLAWFQRPSHAYRQAAQ</sequence>
<keyword evidence="3" id="KW-1185">Reference proteome</keyword>
<feature type="region of interest" description="Disordered" evidence="1">
    <location>
        <begin position="1"/>
        <end position="32"/>
    </location>
</feature>
<reference evidence="3" key="1">
    <citation type="journal article" date="2019" name="Int. J. Syst. Evol. Microbiol.">
        <title>The Global Catalogue of Microorganisms (GCM) 10K type strain sequencing project: providing services to taxonomists for standard genome sequencing and annotation.</title>
        <authorList>
            <consortium name="The Broad Institute Genomics Platform"/>
            <consortium name="The Broad Institute Genome Sequencing Center for Infectious Disease"/>
            <person name="Wu L."/>
            <person name="Ma J."/>
        </authorList>
    </citation>
    <scope>NUCLEOTIDE SEQUENCE [LARGE SCALE GENOMIC DNA]</scope>
    <source>
        <strain evidence="3">JCM 4733</strain>
    </source>
</reference>
<organism evidence="2 3">
    <name type="scientific">Streptomyces canarius</name>
    <dbReference type="NCBI Taxonomy" id="285453"/>
    <lineage>
        <taxon>Bacteria</taxon>
        <taxon>Bacillati</taxon>
        <taxon>Actinomycetota</taxon>
        <taxon>Actinomycetes</taxon>
        <taxon>Kitasatosporales</taxon>
        <taxon>Streptomycetaceae</taxon>
        <taxon>Streptomyces</taxon>
    </lineage>
</organism>
<proteinExistence type="predicted"/>
<dbReference type="EMBL" id="BMVN01000062">
    <property type="protein sequence ID" value="GHA67666.1"/>
    <property type="molecule type" value="Genomic_DNA"/>
</dbReference>
<dbReference type="Proteomes" id="UP000653644">
    <property type="component" value="Unassembled WGS sequence"/>
</dbReference>